<organism evidence="2">
    <name type="scientific">Opuntia streptacantha</name>
    <name type="common">Prickly pear cactus</name>
    <name type="synonym">Opuntia cardona</name>
    <dbReference type="NCBI Taxonomy" id="393608"/>
    <lineage>
        <taxon>Eukaryota</taxon>
        <taxon>Viridiplantae</taxon>
        <taxon>Streptophyta</taxon>
        <taxon>Embryophyta</taxon>
        <taxon>Tracheophyta</taxon>
        <taxon>Spermatophyta</taxon>
        <taxon>Magnoliopsida</taxon>
        <taxon>eudicotyledons</taxon>
        <taxon>Gunneridae</taxon>
        <taxon>Pentapetalae</taxon>
        <taxon>Caryophyllales</taxon>
        <taxon>Cactineae</taxon>
        <taxon>Cactaceae</taxon>
        <taxon>Opuntioideae</taxon>
        <taxon>Opuntia</taxon>
    </lineage>
</organism>
<protein>
    <submittedName>
        <fullName evidence="2">Uncharacterized protein</fullName>
    </submittedName>
</protein>
<dbReference type="PANTHER" id="PTHR31374:SF16">
    <property type="entry name" value="AUXIN-RESPONSIVE FAMILY PROTEIN"/>
    <property type="match status" value="1"/>
</dbReference>
<reference evidence="2" key="1">
    <citation type="journal article" date="2013" name="J. Plant Res.">
        <title>Effect of fungi and light on seed germination of three Opuntia species from semiarid lands of central Mexico.</title>
        <authorList>
            <person name="Delgado-Sanchez P."/>
            <person name="Jimenez-Bremont J.F."/>
            <person name="Guerrero-Gonzalez Mde L."/>
            <person name="Flores J."/>
        </authorList>
    </citation>
    <scope>NUCLEOTIDE SEQUENCE</scope>
    <source>
        <tissue evidence="2">Cladode</tissue>
    </source>
</reference>
<accession>A0A7C9F723</accession>
<sequence length="148" mass="16683">MVYNKLKGKEKKMVNLKIAIEKLQRGLQLGNTHKRLALGIDEEAYVDDSSSVPEDVKEGHFAVVAMDDNDGSAKRFVVPLKYLTHPMFQALLERAAEKYGFDNRGALTIPCHPGEMERILTERWDGDKGFRIKGKGCRLSSNPMLVSY</sequence>
<evidence type="ECO:0000256" key="1">
    <source>
        <dbReference type="ARBA" id="ARBA00006974"/>
    </source>
</evidence>
<evidence type="ECO:0000313" key="2">
    <source>
        <dbReference type="EMBL" id="MBA4679785.1"/>
    </source>
</evidence>
<dbReference type="PANTHER" id="PTHR31374">
    <property type="entry name" value="AUXIN-INDUCED PROTEIN-LIKE-RELATED"/>
    <property type="match status" value="1"/>
</dbReference>
<dbReference type="InterPro" id="IPR003676">
    <property type="entry name" value="SAUR_fam"/>
</dbReference>
<dbReference type="EMBL" id="GISG01284656">
    <property type="protein sequence ID" value="MBA4679785.1"/>
    <property type="molecule type" value="Transcribed_RNA"/>
</dbReference>
<proteinExistence type="inferred from homology"/>
<name>A0A7C9F723_OPUST</name>
<dbReference type="Pfam" id="PF02519">
    <property type="entry name" value="Auxin_inducible"/>
    <property type="match status" value="1"/>
</dbReference>
<dbReference type="AlphaFoldDB" id="A0A7C9F723"/>
<dbReference type="GO" id="GO:0009733">
    <property type="term" value="P:response to auxin"/>
    <property type="evidence" value="ECO:0007669"/>
    <property type="project" value="InterPro"/>
</dbReference>
<comment type="similarity">
    <text evidence="1">Belongs to the ARG7 family.</text>
</comment>
<reference evidence="2" key="2">
    <citation type="submission" date="2020-07" db="EMBL/GenBank/DDBJ databases">
        <authorList>
            <person name="Vera ALvarez R."/>
            <person name="Arias-Moreno D.M."/>
            <person name="Jimenez-Jacinto V."/>
            <person name="Jimenez-Bremont J.F."/>
            <person name="Swaminathan K."/>
            <person name="Moose S.P."/>
            <person name="Guerrero-Gonzalez M.L."/>
            <person name="Marino-Ramirez L."/>
            <person name="Landsman D."/>
            <person name="Rodriguez-Kessler M."/>
            <person name="Delgado-Sanchez P."/>
        </authorList>
    </citation>
    <scope>NUCLEOTIDE SEQUENCE</scope>
    <source>
        <tissue evidence="2">Cladode</tissue>
    </source>
</reference>